<feature type="transmembrane region" description="Helical" evidence="1">
    <location>
        <begin position="379"/>
        <end position="399"/>
    </location>
</feature>
<accession>A0A2T3ZLN9</accession>
<name>A0A2T3ZLN9_TRIA4</name>
<proteinExistence type="predicted"/>
<sequence length="442" mass="51516">MDSKSPQTCCCERLRFNSWQKSPAKEYEGNLSSTALKHGTSKQFTEADAALKHFTEADVAALKYFPGADVVVIYAKGDEVRKCQTCKEAFEDRFDIPSIWWTTLARRSNGYFGYENLLDESGTTRTGTISWVRFLMKRVKSTNSDHNKDDIDYEWVKLNAFVRWYAVERRTEIVLFDHPEFAQKVGDALISQIKFSQLGDPFWVYPIMAQEVAAVQDECVWELRTLIRNYEKHRHLYSDLFDYLHEVSRHSIHINETLHVAESILDSVQKYHDHFTSTELNSQTKDHSDPFSQNVRNRLGHLQTTFTHLRHRSEANHERLKAEISLSFNKSAQAESAATRTISLVGLLLLPAAFIAALFSTSFFNYDAPTGIWGVSGKFWIYWAVTLPVTAITVFLWFFGPRIWNKVTNTLFHFREKRRLKKENREEEKRRRVLEEKMIKMV</sequence>
<protein>
    <submittedName>
        <fullName evidence="2">Uncharacterized protein</fullName>
    </submittedName>
</protein>
<dbReference type="Proteomes" id="UP000240493">
    <property type="component" value="Unassembled WGS sequence"/>
</dbReference>
<feature type="transmembrane region" description="Helical" evidence="1">
    <location>
        <begin position="337"/>
        <end position="359"/>
    </location>
</feature>
<dbReference type="EMBL" id="KZ679257">
    <property type="protein sequence ID" value="PTB45706.1"/>
    <property type="molecule type" value="Genomic_DNA"/>
</dbReference>
<keyword evidence="1" id="KW-0812">Transmembrane</keyword>
<organism evidence="2 3">
    <name type="scientific">Trichoderma asperellum (strain ATCC 204424 / CBS 433.97 / NBRC 101777)</name>
    <dbReference type="NCBI Taxonomy" id="1042311"/>
    <lineage>
        <taxon>Eukaryota</taxon>
        <taxon>Fungi</taxon>
        <taxon>Dikarya</taxon>
        <taxon>Ascomycota</taxon>
        <taxon>Pezizomycotina</taxon>
        <taxon>Sordariomycetes</taxon>
        <taxon>Hypocreomycetidae</taxon>
        <taxon>Hypocreales</taxon>
        <taxon>Hypocreaceae</taxon>
        <taxon>Trichoderma</taxon>
    </lineage>
</organism>
<evidence type="ECO:0000256" key="1">
    <source>
        <dbReference type="SAM" id="Phobius"/>
    </source>
</evidence>
<reference evidence="2 3" key="1">
    <citation type="submission" date="2016-07" db="EMBL/GenBank/DDBJ databases">
        <title>Multiple horizontal gene transfer events from other fungi enriched the ability of initially mycotrophic Trichoderma (Ascomycota) to feed on dead plant biomass.</title>
        <authorList>
            <consortium name="DOE Joint Genome Institute"/>
            <person name="Aerts A."/>
            <person name="Atanasova L."/>
            <person name="Chenthamara K."/>
            <person name="Zhang J."/>
            <person name="Grujic M."/>
            <person name="Henrissat B."/>
            <person name="Kuo A."/>
            <person name="Salamov A."/>
            <person name="Lipzen A."/>
            <person name="Labutti K."/>
            <person name="Barry K."/>
            <person name="Miao Y."/>
            <person name="Rahimi M.J."/>
            <person name="Shen Q."/>
            <person name="Grigoriev I.V."/>
            <person name="Kubicek C.P."/>
            <person name="Druzhinina I.S."/>
        </authorList>
    </citation>
    <scope>NUCLEOTIDE SEQUENCE [LARGE SCALE GENOMIC DNA]</scope>
    <source>
        <strain evidence="2 3">CBS 433.97</strain>
    </source>
</reference>
<evidence type="ECO:0000313" key="2">
    <source>
        <dbReference type="EMBL" id="PTB45706.1"/>
    </source>
</evidence>
<keyword evidence="1" id="KW-1133">Transmembrane helix</keyword>
<keyword evidence="1" id="KW-0472">Membrane</keyword>
<dbReference type="AlphaFoldDB" id="A0A2T3ZLN9"/>
<gene>
    <name evidence="2" type="ORF">M441DRAFT_54749</name>
</gene>
<dbReference type="OrthoDB" id="5207033at2759"/>
<dbReference type="Gene3D" id="1.20.58.340">
    <property type="entry name" value="Magnesium transport protein CorA, transmembrane region"/>
    <property type="match status" value="1"/>
</dbReference>
<keyword evidence="3" id="KW-1185">Reference proteome</keyword>
<evidence type="ECO:0000313" key="3">
    <source>
        <dbReference type="Proteomes" id="UP000240493"/>
    </source>
</evidence>
<dbReference type="STRING" id="1042311.A0A2T3ZLN9"/>